<dbReference type="PRINTS" id="PR00598">
    <property type="entry name" value="HTHMARR"/>
</dbReference>
<accession>W7IR23</accession>
<feature type="domain" description="HTH marR-type" evidence="1">
    <location>
        <begin position="1"/>
        <end position="145"/>
    </location>
</feature>
<dbReference type="Proteomes" id="UP000019277">
    <property type="component" value="Unassembled WGS sequence"/>
</dbReference>
<dbReference type="EMBL" id="AYXG01000048">
    <property type="protein sequence ID" value="EWC63370.1"/>
    <property type="molecule type" value="Genomic_DNA"/>
</dbReference>
<sequence length="147" mass="15954">MTPWLEPQQQRSWRALVDGAGRLVTHLDRHLRGAHGLSLAEYEVLVRLSELSDHQVHMSELAAGLSHSRARLSQTVDRLARAGLVTRLPCPQDRRGVHAALTPGGAAALRAAAADHVREVRRLVIDVLSDAELATVGTAMDKVRAAV</sequence>
<dbReference type="SMART" id="SM00347">
    <property type="entry name" value="HTH_MARR"/>
    <property type="match status" value="1"/>
</dbReference>
<dbReference type="STRING" id="909613.UO65_1368"/>
<dbReference type="GO" id="GO:0006950">
    <property type="term" value="P:response to stress"/>
    <property type="evidence" value="ECO:0007669"/>
    <property type="project" value="TreeGrafter"/>
</dbReference>
<dbReference type="InterPro" id="IPR000835">
    <property type="entry name" value="HTH_MarR-typ"/>
</dbReference>
<dbReference type="Pfam" id="PF12802">
    <property type="entry name" value="MarR_2"/>
    <property type="match status" value="1"/>
</dbReference>
<keyword evidence="3" id="KW-1185">Reference proteome</keyword>
<dbReference type="eggNOG" id="COG1846">
    <property type="taxonomic scope" value="Bacteria"/>
</dbReference>
<name>W7IR23_9PSEU</name>
<evidence type="ECO:0000313" key="3">
    <source>
        <dbReference type="Proteomes" id="UP000019277"/>
    </source>
</evidence>
<dbReference type="SUPFAM" id="SSF46785">
    <property type="entry name" value="Winged helix' DNA-binding domain"/>
    <property type="match status" value="1"/>
</dbReference>
<dbReference type="InterPro" id="IPR036388">
    <property type="entry name" value="WH-like_DNA-bd_sf"/>
</dbReference>
<dbReference type="GO" id="GO:0003700">
    <property type="term" value="F:DNA-binding transcription factor activity"/>
    <property type="evidence" value="ECO:0007669"/>
    <property type="project" value="InterPro"/>
</dbReference>
<comment type="caution">
    <text evidence="2">The sequence shown here is derived from an EMBL/GenBank/DDBJ whole genome shotgun (WGS) entry which is preliminary data.</text>
</comment>
<proteinExistence type="predicted"/>
<organism evidence="2 3">
    <name type="scientific">Actinokineospora spheciospongiae</name>
    <dbReference type="NCBI Taxonomy" id="909613"/>
    <lineage>
        <taxon>Bacteria</taxon>
        <taxon>Bacillati</taxon>
        <taxon>Actinomycetota</taxon>
        <taxon>Actinomycetes</taxon>
        <taxon>Pseudonocardiales</taxon>
        <taxon>Pseudonocardiaceae</taxon>
        <taxon>Actinokineospora</taxon>
    </lineage>
</organism>
<dbReference type="InterPro" id="IPR039422">
    <property type="entry name" value="MarR/SlyA-like"/>
</dbReference>
<dbReference type="PANTHER" id="PTHR33164">
    <property type="entry name" value="TRANSCRIPTIONAL REGULATOR, MARR FAMILY"/>
    <property type="match status" value="1"/>
</dbReference>
<dbReference type="PANTHER" id="PTHR33164:SF99">
    <property type="entry name" value="MARR FAMILY REGULATORY PROTEIN"/>
    <property type="match status" value="1"/>
</dbReference>
<dbReference type="PROSITE" id="PS50995">
    <property type="entry name" value="HTH_MARR_2"/>
    <property type="match status" value="1"/>
</dbReference>
<accession>A0A8E2WXG9</accession>
<dbReference type="Gene3D" id="1.10.10.10">
    <property type="entry name" value="Winged helix-like DNA-binding domain superfamily/Winged helix DNA-binding domain"/>
    <property type="match status" value="1"/>
</dbReference>
<dbReference type="OrthoDB" id="3254910at2"/>
<evidence type="ECO:0000259" key="1">
    <source>
        <dbReference type="PROSITE" id="PS50995"/>
    </source>
</evidence>
<dbReference type="AlphaFoldDB" id="W7IR23"/>
<dbReference type="RefSeq" id="WP_035279781.1">
    <property type="nucleotide sequence ID" value="NZ_AYXG01000048.1"/>
</dbReference>
<reference evidence="2 3" key="1">
    <citation type="journal article" date="2014" name="Genome Announc.">
        <title>Draft Genome Sequence of the Antitrypanosomally Active Sponge-Associated Bacterium Actinokineospora sp. Strain EG49.</title>
        <authorList>
            <person name="Harjes J."/>
            <person name="Ryu T."/>
            <person name="Abdelmohsen U.R."/>
            <person name="Moitinho-Silva L."/>
            <person name="Horn H."/>
            <person name="Ravasi T."/>
            <person name="Hentschel U."/>
        </authorList>
    </citation>
    <scope>NUCLEOTIDE SEQUENCE [LARGE SCALE GENOMIC DNA]</scope>
    <source>
        <strain evidence="2 3">EG49</strain>
    </source>
</reference>
<evidence type="ECO:0000313" key="2">
    <source>
        <dbReference type="EMBL" id="EWC63370.1"/>
    </source>
</evidence>
<dbReference type="InterPro" id="IPR036390">
    <property type="entry name" value="WH_DNA-bd_sf"/>
</dbReference>
<protein>
    <submittedName>
        <fullName evidence="2">Transcriptional regulator, MarR family</fullName>
    </submittedName>
</protein>
<gene>
    <name evidence="2" type="ORF">UO65_1368</name>
</gene>
<dbReference type="PATRIC" id="fig|909613.9.peg.1382"/>